<name>A0AAN5AIL1_9BACT</name>
<accession>A0AAN5AIL1</accession>
<dbReference type="RefSeq" id="WP_338235897.1">
    <property type="nucleotide sequence ID" value="NZ_BQKE01000001.1"/>
</dbReference>
<keyword evidence="3" id="KW-1185">Reference proteome</keyword>
<comment type="caution">
    <text evidence="2">The sequence shown here is derived from an EMBL/GenBank/DDBJ whole genome shotgun (WGS) entry which is preliminary data.</text>
</comment>
<dbReference type="SUPFAM" id="SSF53254">
    <property type="entry name" value="Phosphoglycerate mutase-like"/>
    <property type="match status" value="1"/>
</dbReference>
<dbReference type="EMBL" id="BQKE01000001">
    <property type="protein sequence ID" value="GJM60009.1"/>
    <property type="molecule type" value="Genomic_DNA"/>
</dbReference>
<organism evidence="2 3">
    <name type="scientific">Persicobacter diffluens</name>
    <dbReference type="NCBI Taxonomy" id="981"/>
    <lineage>
        <taxon>Bacteria</taxon>
        <taxon>Pseudomonadati</taxon>
        <taxon>Bacteroidota</taxon>
        <taxon>Cytophagia</taxon>
        <taxon>Cytophagales</taxon>
        <taxon>Persicobacteraceae</taxon>
        <taxon>Persicobacter</taxon>
    </lineage>
</organism>
<dbReference type="PANTHER" id="PTHR47623">
    <property type="entry name" value="OS09G0287300 PROTEIN"/>
    <property type="match status" value="1"/>
</dbReference>
<evidence type="ECO:0000313" key="2">
    <source>
        <dbReference type="EMBL" id="GJM60009.1"/>
    </source>
</evidence>
<dbReference type="InterPro" id="IPR013078">
    <property type="entry name" value="His_Pase_superF_clade-1"/>
</dbReference>
<dbReference type="InterPro" id="IPR029033">
    <property type="entry name" value="His_PPase_superfam"/>
</dbReference>
<dbReference type="Gene3D" id="3.40.50.1240">
    <property type="entry name" value="Phosphoglycerate mutase-like"/>
    <property type="match status" value="1"/>
</dbReference>
<dbReference type="Proteomes" id="UP001310022">
    <property type="component" value="Unassembled WGS sequence"/>
</dbReference>
<protein>
    <submittedName>
        <fullName evidence="2">Phosphoglycerate mutase</fullName>
    </submittedName>
</protein>
<dbReference type="PANTHER" id="PTHR47623:SF1">
    <property type="entry name" value="OS09G0287300 PROTEIN"/>
    <property type="match status" value="1"/>
</dbReference>
<sequence length="177" mass="20311">MKNIMFIRHAKSSWKIPELSDKFRPLNKRGKANALDIGQKLKQLPYHPDKILCSTATRAMDTCLAVVEPLPFQWLKTDLREELYGCDAHDMIRMFQKLPDQFEKLIVFGHNPEIAHCIELLSGISILHYPTGASCWLQLPVDHWKSLKAGTGKIHWLSSPRTAIEDMIPELELPDIQ</sequence>
<dbReference type="Pfam" id="PF00300">
    <property type="entry name" value="His_Phos_1"/>
    <property type="match status" value="1"/>
</dbReference>
<proteinExistence type="predicted"/>
<dbReference type="CDD" id="cd07067">
    <property type="entry name" value="HP_PGM_like"/>
    <property type="match status" value="1"/>
</dbReference>
<evidence type="ECO:0000313" key="3">
    <source>
        <dbReference type="Proteomes" id="UP001310022"/>
    </source>
</evidence>
<evidence type="ECO:0000256" key="1">
    <source>
        <dbReference type="PIRSR" id="PIRSR613078-2"/>
    </source>
</evidence>
<dbReference type="AlphaFoldDB" id="A0AAN5AIL1"/>
<reference evidence="2 3" key="1">
    <citation type="submission" date="2021-12" db="EMBL/GenBank/DDBJ databases">
        <title>Genome sequencing of bacteria with rrn-lacking chromosome and rrn-plasmid.</title>
        <authorList>
            <person name="Anda M."/>
            <person name="Iwasaki W."/>
        </authorList>
    </citation>
    <scope>NUCLEOTIDE SEQUENCE [LARGE SCALE GENOMIC DNA]</scope>
    <source>
        <strain evidence="2 3">NBRC 15940</strain>
    </source>
</reference>
<gene>
    <name evidence="2" type="ORF">PEDI_05610</name>
</gene>
<feature type="binding site" evidence="1">
    <location>
        <position position="58"/>
    </location>
    <ligand>
        <name>substrate</name>
    </ligand>
</feature>